<dbReference type="Proteomes" id="UP000434957">
    <property type="component" value="Unassembled WGS sequence"/>
</dbReference>
<sequence length="50" mass="5224">MIFLAGACIRLGTTCAGRALGRHVALKGDAKAQIMCVPSGSVQREYEESG</sequence>
<evidence type="ECO:0000313" key="3">
    <source>
        <dbReference type="EMBL" id="KAE9343081.1"/>
    </source>
</evidence>
<dbReference type="Proteomes" id="UP000435112">
    <property type="component" value="Unassembled WGS sequence"/>
</dbReference>
<accession>A0A6A3MMY7</accession>
<keyword evidence="5" id="KW-1185">Reference proteome</keyword>
<dbReference type="EMBL" id="QXFV01000234">
    <property type="protein sequence ID" value="KAE9044627.1"/>
    <property type="molecule type" value="Genomic_DNA"/>
</dbReference>
<evidence type="ECO:0000313" key="5">
    <source>
        <dbReference type="Proteomes" id="UP000434957"/>
    </source>
</evidence>
<evidence type="ECO:0000313" key="1">
    <source>
        <dbReference type="EMBL" id="KAE9029383.1"/>
    </source>
</evidence>
<evidence type="ECO:0000313" key="4">
    <source>
        <dbReference type="Proteomes" id="UP000429607"/>
    </source>
</evidence>
<comment type="caution">
    <text evidence="1">The sequence shown here is derived from an EMBL/GenBank/DDBJ whole genome shotgun (WGS) entry which is preliminary data.</text>
</comment>
<reference evidence="4 6" key="1">
    <citation type="submission" date="2018-09" db="EMBL/GenBank/DDBJ databases">
        <title>Genomic investigation of the strawberry pathogen Phytophthora fragariae indicates pathogenicity is determined by transcriptional variation in three key races.</title>
        <authorList>
            <person name="Adams T.M."/>
            <person name="Armitage A.D."/>
            <person name="Sobczyk M.K."/>
            <person name="Bates H.J."/>
            <person name="Dunwell J.M."/>
            <person name="Nellist C.F."/>
            <person name="Harrison R.J."/>
        </authorList>
    </citation>
    <scope>NUCLEOTIDE SEQUENCE [LARGE SCALE GENOMIC DNA]</scope>
    <source>
        <strain evidence="2 4">SCRP249</strain>
        <strain evidence="1 6">SCRP324</strain>
        <strain evidence="3 5">SCRP333</strain>
    </source>
</reference>
<dbReference type="EMBL" id="QXFT01000469">
    <property type="protein sequence ID" value="KAE9343081.1"/>
    <property type="molecule type" value="Genomic_DNA"/>
</dbReference>
<dbReference type="EMBL" id="QXFU01000566">
    <property type="protein sequence ID" value="KAE9029383.1"/>
    <property type="molecule type" value="Genomic_DNA"/>
</dbReference>
<gene>
    <name evidence="2" type="ORF">PR001_g5295</name>
    <name evidence="1" type="ORF">PR002_g10152</name>
    <name evidence="3" type="ORF">PR003_g9147</name>
</gene>
<dbReference type="AlphaFoldDB" id="A0A6A3MMY7"/>
<evidence type="ECO:0000313" key="6">
    <source>
        <dbReference type="Proteomes" id="UP000435112"/>
    </source>
</evidence>
<evidence type="ECO:0000313" key="2">
    <source>
        <dbReference type="EMBL" id="KAE9044627.1"/>
    </source>
</evidence>
<organism evidence="1 6">
    <name type="scientific">Phytophthora rubi</name>
    <dbReference type="NCBI Taxonomy" id="129364"/>
    <lineage>
        <taxon>Eukaryota</taxon>
        <taxon>Sar</taxon>
        <taxon>Stramenopiles</taxon>
        <taxon>Oomycota</taxon>
        <taxon>Peronosporomycetes</taxon>
        <taxon>Peronosporales</taxon>
        <taxon>Peronosporaceae</taxon>
        <taxon>Phytophthora</taxon>
    </lineage>
</organism>
<dbReference type="Proteomes" id="UP000429607">
    <property type="component" value="Unassembled WGS sequence"/>
</dbReference>
<name>A0A6A3MMY7_9STRA</name>
<protein>
    <submittedName>
        <fullName evidence="1">Uncharacterized protein</fullName>
    </submittedName>
</protein>
<proteinExistence type="predicted"/>